<dbReference type="HOGENOM" id="CLU_2776296_0_0_1"/>
<keyword evidence="2" id="KW-1185">Reference proteome</keyword>
<evidence type="ECO:0000313" key="1">
    <source>
        <dbReference type="EMBL" id="KIJ97289.1"/>
    </source>
</evidence>
<evidence type="ECO:0000313" key="2">
    <source>
        <dbReference type="Proteomes" id="UP000054477"/>
    </source>
</evidence>
<reference evidence="1 2" key="1">
    <citation type="submission" date="2014-04" db="EMBL/GenBank/DDBJ databases">
        <authorList>
            <consortium name="DOE Joint Genome Institute"/>
            <person name="Kuo A."/>
            <person name="Kohler A."/>
            <person name="Nagy L.G."/>
            <person name="Floudas D."/>
            <person name="Copeland A."/>
            <person name="Barry K.W."/>
            <person name="Cichocki N."/>
            <person name="Veneault-Fourrey C."/>
            <person name="LaButti K."/>
            <person name="Lindquist E.A."/>
            <person name="Lipzen A."/>
            <person name="Lundell T."/>
            <person name="Morin E."/>
            <person name="Murat C."/>
            <person name="Sun H."/>
            <person name="Tunlid A."/>
            <person name="Henrissat B."/>
            <person name="Grigoriev I.V."/>
            <person name="Hibbett D.S."/>
            <person name="Martin F."/>
            <person name="Nordberg H.P."/>
            <person name="Cantor M.N."/>
            <person name="Hua S.X."/>
        </authorList>
    </citation>
    <scope>NUCLEOTIDE SEQUENCE [LARGE SCALE GENOMIC DNA]</scope>
    <source>
        <strain evidence="1 2">LaAM-08-1</strain>
    </source>
</reference>
<dbReference type="AlphaFoldDB" id="A0A0C9WLI8"/>
<organism evidence="1 2">
    <name type="scientific">Laccaria amethystina LaAM-08-1</name>
    <dbReference type="NCBI Taxonomy" id="1095629"/>
    <lineage>
        <taxon>Eukaryota</taxon>
        <taxon>Fungi</taxon>
        <taxon>Dikarya</taxon>
        <taxon>Basidiomycota</taxon>
        <taxon>Agaricomycotina</taxon>
        <taxon>Agaricomycetes</taxon>
        <taxon>Agaricomycetidae</taxon>
        <taxon>Agaricales</taxon>
        <taxon>Agaricineae</taxon>
        <taxon>Hydnangiaceae</taxon>
        <taxon>Laccaria</taxon>
    </lineage>
</organism>
<accession>A0A0C9WLI8</accession>
<gene>
    <name evidence="1" type="ORF">K443DRAFT_10003</name>
</gene>
<protein>
    <submittedName>
        <fullName evidence="1">Uncharacterized protein</fullName>
    </submittedName>
</protein>
<proteinExistence type="predicted"/>
<sequence>MASEYLLAYFIPVTLPFENTRVLNERALGAEGKEHSQELEYSSNGICGLILAITDNFEGLISTLNLAVV</sequence>
<name>A0A0C9WLI8_9AGAR</name>
<dbReference type="Proteomes" id="UP000054477">
    <property type="component" value="Unassembled WGS sequence"/>
</dbReference>
<reference evidence="2" key="2">
    <citation type="submission" date="2015-01" db="EMBL/GenBank/DDBJ databases">
        <title>Evolutionary Origins and Diversification of the Mycorrhizal Mutualists.</title>
        <authorList>
            <consortium name="DOE Joint Genome Institute"/>
            <consortium name="Mycorrhizal Genomics Consortium"/>
            <person name="Kohler A."/>
            <person name="Kuo A."/>
            <person name="Nagy L.G."/>
            <person name="Floudas D."/>
            <person name="Copeland A."/>
            <person name="Barry K.W."/>
            <person name="Cichocki N."/>
            <person name="Veneault-Fourrey C."/>
            <person name="LaButti K."/>
            <person name="Lindquist E.A."/>
            <person name="Lipzen A."/>
            <person name="Lundell T."/>
            <person name="Morin E."/>
            <person name="Murat C."/>
            <person name="Riley R."/>
            <person name="Ohm R."/>
            <person name="Sun H."/>
            <person name="Tunlid A."/>
            <person name="Henrissat B."/>
            <person name="Grigoriev I.V."/>
            <person name="Hibbett D.S."/>
            <person name="Martin F."/>
        </authorList>
    </citation>
    <scope>NUCLEOTIDE SEQUENCE [LARGE SCALE GENOMIC DNA]</scope>
    <source>
        <strain evidence="2">LaAM-08-1</strain>
    </source>
</reference>
<dbReference type="EMBL" id="KN838697">
    <property type="protein sequence ID" value="KIJ97289.1"/>
    <property type="molecule type" value="Genomic_DNA"/>
</dbReference>